<dbReference type="Gene3D" id="3.80.10.10">
    <property type="entry name" value="Ribonuclease Inhibitor"/>
    <property type="match status" value="2"/>
</dbReference>
<dbReference type="OMA" id="DQALVHI"/>
<dbReference type="Pfam" id="PF13516">
    <property type="entry name" value="LRR_6"/>
    <property type="match status" value="2"/>
</dbReference>
<dbReference type="STRING" id="47428.A0A284QZC8"/>
<dbReference type="InterPro" id="IPR006553">
    <property type="entry name" value="Leu-rich_rpt_Cys-con_subtyp"/>
</dbReference>
<dbReference type="InterPro" id="IPR001611">
    <property type="entry name" value="Leu-rich_rpt"/>
</dbReference>
<dbReference type="Pfam" id="PF25372">
    <property type="entry name" value="DUF7885"/>
    <property type="match status" value="1"/>
</dbReference>
<dbReference type="InterPro" id="IPR032675">
    <property type="entry name" value="LRR_dom_sf"/>
</dbReference>
<gene>
    <name evidence="3" type="ORF">ARMOST_05150</name>
</gene>
<keyword evidence="1" id="KW-0833">Ubl conjugation pathway</keyword>
<feature type="domain" description="F-box/LRR-repeat protein 15-like leucin rich repeat" evidence="2">
    <location>
        <begin position="91"/>
        <end position="174"/>
    </location>
</feature>
<dbReference type="OrthoDB" id="10257471at2759"/>
<organism evidence="3 4">
    <name type="scientific">Armillaria ostoyae</name>
    <name type="common">Armillaria root rot fungus</name>
    <dbReference type="NCBI Taxonomy" id="47428"/>
    <lineage>
        <taxon>Eukaryota</taxon>
        <taxon>Fungi</taxon>
        <taxon>Dikarya</taxon>
        <taxon>Basidiomycota</taxon>
        <taxon>Agaricomycotina</taxon>
        <taxon>Agaricomycetes</taxon>
        <taxon>Agaricomycetidae</taxon>
        <taxon>Agaricales</taxon>
        <taxon>Marasmiineae</taxon>
        <taxon>Physalacriaceae</taxon>
        <taxon>Armillaria</taxon>
    </lineage>
</organism>
<dbReference type="SMART" id="SM00367">
    <property type="entry name" value="LRR_CC"/>
    <property type="match status" value="10"/>
</dbReference>
<accession>A0A284QZC8</accession>
<protein>
    <recommendedName>
        <fullName evidence="2">F-box/LRR-repeat protein 15-like leucin rich repeat domain-containing protein</fullName>
    </recommendedName>
</protein>
<dbReference type="InterPro" id="IPR057207">
    <property type="entry name" value="FBXL15_LRR"/>
</dbReference>
<reference evidence="4" key="1">
    <citation type="journal article" date="2017" name="Nat. Ecol. Evol.">
        <title>Genome expansion and lineage-specific genetic innovations in the forest pathogenic fungi Armillaria.</title>
        <authorList>
            <person name="Sipos G."/>
            <person name="Prasanna A.N."/>
            <person name="Walter M.C."/>
            <person name="O'Connor E."/>
            <person name="Balint B."/>
            <person name="Krizsan K."/>
            <person name="Kiss B."/>
            <person name="Hess J."/>
            <person name="Varga T."/>
            <person name="Slot J."/>
            <person name="Riley R."/>
            <person name="Boka B."/>
            <person name="Rigling D."/>
            <person name="Barry K."/>
            <person name="Lee J."/>
            <person name="Mihaltcheva S."/>
            <person name="LaButti K."/>
            <person name="Lipzen A."/>
            <person name="Waldron R."/>
            <person name="Moloney N.M."/>
            <person name="Sperisen C."/>
            <person name="Kredics L."/>
            <person name="Vagvoelgyi C."/>
            <person name="Patrignani A."/>
            <person name="Fitzpatrick D."/>
            <person name="Nagy I."/>
            <person name="Doyle S."/>
            <person name="Anderson J.B."/>
            <person name="Grigoriev I.V."/>
            <person name="Gueldener U."/>
            <person name="Muensterkoetter M."/>
            <person name="Nagy L.G."/>
        </authorList>
    </citation>
    <scope>NUCLEOTIDE SEQUENCE [LARGE SCALE GENOMIC DNA]</scope>
    <source>
        <strain evidence="4">C18/9</strain>
    </source>
</reference>
<dbReference type="AlphaFoldDB" id="A0A284QZC8"/>
<dbReference type="SUPFAM" id="SSF52047">
    <property type="entry name" value="RNI-like"/>
    <property type="match status" value="1"/>
</dbReference>
<dbReference type="PANTHER" id="PTHR13382">
    <property type="entry name" value="MITOCHONDRIAL ATP SYNTHASE COUPLING FACTOR B"/>
    <property type="match status" value="1"/>
</dbReference>
<sequence length="450" mass="50366">MYKGTSPFHEDMIRITDRLPSKDEYRRVRHLVLQRKTGLDITDDELAQVVGACPHLETAVLSGVRDTSDRTIITLAQTAINLMGLDVSGCQDVTDLGILDILSQSLPLQWVMLNGVRSLTDPSISAISKSCSRLIELELCDLPLLSPLSVRDVWTYSRKLRTLRLARCPLLSDKAFPSPISLSESDYDEYGEKPLPHRPVTWLEVLPPLILSHTAENLRILDLASSKITDDAIAGIVRHAPKIQTLNLSGCVSLTDRALECICSLGEHLDVLILAHVSNITDSGVVKLARSCFNLRCVDVAFCRNLTDMAVFELASISSLRRLSLVRVHKLTDIAIFALAEHAIALERLHLCYCDRLSLDAVHLLLKKLDHLQHLTVTGIPSFKRRGVHRFSDPPPASYNVDQQAAFLVFDGINVGNLKRFLNKEEMRRREAEARNIPFTPRSDDKMDLY</sequence>
<dbReference type="EMBL" id="FUEG01000003">
    <property type="protein sequence ID" value="SJL01826.1"/>
    <property type="molecule type" value="Genomic_DNA"/>
</dbReference>
<dbReference type="Proteomes" id="UP000219338">
    <property type="component" value="Unassembled WGS sequence"/>
</dbReference>
<evidence type="ECO:0000256" key="1">
    <source>
        <dbReference type="ARBA" id="ARBA00022786"/>
    </source>
</evidence>
<proteinExistence type="predicted"/>
<evidence type="ECO:0000259" key="2">
    <source>
        <dbReference type="Pfam" id="PF25372"/>
    </source>
</evidence>
<dbReference type="GO" id="GO:0005737">
    <property type="term" value="C:cytoplasm"/>
    <property type="evidence" value="ECO:0007669"/>
    <property type="project" value="TreeGrafter"/>
</dbReference>
<name>A0A284QZC8_ARMOS</name>
<evidence type="ECO:0000313" key="4">
    <source>
        <dbReference type="Proteomes" id="UP000219338"/>
    </source>
</evidence>
<dbReference type="InterPro" id="IPR050648">
    <property type="entry name" value="F-box_LRR-repeat"/>
</dbReference>
<evidence type="ECO:0000313" key="3">
    <source>
        <dbReference type="EMBL" id="SJL01826.1"/>
    </source>
</evidence>
<keyword evidence="4" id="KW-1185">Reference proteome</keyword>